<dbReference type="Proteomes" id="UP000290045">
    <property type="component" value="Segment"/>
</dbReference>
<dbReference type="KEGG" id="vg:60325132"/>
<evidence type="ECO:0000313" key="2">
    <source>
        <dbReference type="Proteomes" id="UP000290045"/>
    </source>
</evidence>
<keyword evidence="2" id="KW-1185">Reference proteome</keyword>
<accession>A0A411B5H8</accession>
<gene>
    <name evidence="1" type="primary">67</name>
    <name evidence="1" type="ORF">SEA_NIBB_67</name>
</gene>
<reference evidence="1 2" key="1">
    <citation type="submission" date="2019-01" db="EMBL/GenBank/DDBJ databases">
        <authorList>
            <person name="Neitz A."/>
            <person name="Villela V."/>
            <person name="Anton S."/>
            <person name="Buhyoff S."/>
            <person name="Consani M."/>
            <person name="Davis D."/>
            <person name="Haas R."/>
            <person name="Heid C."/>
            <person name="Roop S."/>
            <person name="Braley A.B."/>
            <person name="Ettinger A.-S.H."/>
            <person name="Anders K.R."/>
            <person name="Garlena R.A."/>
            <person name="Russell D.A."/>
            <person name="Pope W.H."/>
            <person name="Jacobs-Sera D."/>
            <person name="Hendrix R.W."/>
            <person name="Hatfull G.F."/>
        </authorList>
    </citation>
    <scope>NUCLEOTIDE SEQUENCE [LARGE SCALE GENOMIC DNA]</scope>
</reference>
<proteinExistence type="predicted"/>
<name>A0A411B5H8_9CAUD</name>
<protein>
    <submittedName>
        <fullName evidence="1">Uncharacterized protein</fullName>
    </submittedName>
</protein>
<dbReference type="GeneID" id="60325132"/>
<organism evidence="1 2">
    <name type="scientific">Mycobacterium phage Nibb</name>
    <dbReference type="NCBI Taxonomy" id="2510585"/>
    <lineage>
        <taxon>Viruses</taxon>
        <taxon>Duplodnaviria</taxon>
        <taxon>Heunggongvirae</taxon>
        <taxon>Uroviricota</taxon>
        <taxon>Caudoviricetes</taxon>
        <taxon>Weiservirinae</taxon>
        <taxon>Anayavirus</taxon>
        <taxon>Anayavirus nibb</taxon>
    </lineage>
</organism>
<dbReference type="EMBL" id="MK460246">
    <property type="protein sequence ID" value="QAX95606.1"/>
    <property type="molecule type" value="Genomic_DNA"/>
</dbReference>
<sequence length="40" mass="4877">MKRHRCPGDGCGYCEQRIARAEYERDHYRDDDYPDYYDGT</sequence>
<evidence type="ECO:0000313" key="1">
    <source>
        <dbReference type="EMBL" id="QAX95606.1"/>
    </source>
</evidence>
<dbReference type="RefSeq" id="YP_009953655.1">
    <property type="nucleotide sequence ID" value="NC_051624.1"/>
</dbReference>